<dbReference type="Gene3D" id="2.60.120.260">
    <property type="entry name" value="Galactose-binding domain-like"/>
    <property type="match status" value="1"/>
</dbReference>
<dbReference type="InterPro" id="IPR014718">
    <property type="entry name" value="GH-type_carb-bd"/>
</dbReference>
<feature type="active site" description="Nucleophile" evidence="10">
    <location>
        <position position="553"/>
    </location>
</feature>
<dbReference type="EMBL" id="CP033713">
    <property type="protein sequence ID" value="AYW92867.1"/>
    <property type="molecule type" value="Genomic_DNA"/>
</dbReference>
<dbReference type="InterPro" id="IPR023232">
    <property type="entry name" value="Glyco_hydro_2_AS"/>
</dbReference>
<dbReference type="Proteomes" id="UP000268669">
    <property type="component" value="Chromosome"/>
</dbReference>
<comment type="subunit">
    <text evidence="10">Homotetramer.</text>
</comment>
<feature type="binding site" evidence="10">
    <location>
        <position position="110"/>
    </location>
    <ligand>
        <name>substrate</name>
    </ligand>
</feature>
<dbReference type="NCBIfam" id="NF007074">
    <property type="entry name" value="PRK09525.1"/>
    <property type="match status" value="1"/>
</dbReference>
<feature type="site" description="Transition state stabilizer" evidence="10">
    <location>
        <position position="373"/>
    </location>
</feature>
<dbReference type="Pfam" id="PF02929">
    <property type="entry name" value="Bgal_small_N"/>
    <property type="match status" value="1"/>
</dbReference>
<keyword evidence="8 10" id="KW-0326">Glycosidase</keyword>
<dbReference type="SMART" id="SM01038">
    <property type="entry name" value="Bgal_small_N"/>
    <property type="match status" value="1"/>
</dbReference>
<dbReference type="Gene3D" id="3.20.20.80">
    <property type="entry name" value="Glycosidases"/>
    <property type="match status" value="1"/>
</dbReference>
<dbReference type="Pfam" id="PF02836">
    <property type="entry name" value="Glyco_hydro_2_C"/>
    <property type="match status" value="1"/>
</dbReference>
<comment type="similarity">
    <text evidence="2 10">Belongs to the glycosyl hydrolase 2 family.</text>
</comment>
<dbReference type="PANTHER" id="PTHR46323">
    <property type="entry name" value="BETA-GALACTOSIDASE"/>
    <property type="match status" value="1"/>
</dbReference>
<dbReference type="PROSITE" id="PS00719">
    <property type="entry name" value="GLYCOSYL_HYDROL_F2_1"/>
    <property type="match status" value="1"/>
</dbReference>
<evidence type="ECO:0000256" key="9">
    <source>
        <dbReference type="ARBA" id="ARBA00032230"/>
    </source>
</evidence>
<dbReference type="InterPro" id="IPR006103">
    <property type="entry name" value="Glyco_hydro_2_cat"/>
</dbReference>
<evidence type="ECO:0000259" key="11">
    <source>
        <dbReference type="SMART" id="SM01038"/>
    </source>
</evidence>
<dbReference type="SUPFAM" id="SSF51445">
    <property type="entry name" value="(Trans)glycosidases"/>
    <property type="match status" value="1"/>
</dbReference>
<accession>A0ABM7AKI0</accession>
<dbReference type="InterPro" id="IPR013783">
    <property type="entry name" value="Ig-like_fold"/>
</dbReference>
<dbReference type="InterPro" id="IPR008979">
    <property type="entry name" value="Galactose-bd-like_sf"/>
</dbReference>
<dbReference type="InterPro" id="IPR050347">
    <property type="entry name" value="Bact_Beta-galactosidase"/>
</dbReference>
<evidence type="ECO:0000256" key="10">
    <source>
        <dbReference type="HAMAP-Rule" id="MF_01687"/>
    </source>
</evidence>
<dbReference type="InterPro" id="IPR006101">
    <property type="entry name" value="Glyco_hydro_2"/>
</dbReference>
<evidence type="ECO:0000256" key="5">
    <source>
        <dbReference type="ARBA" id="ARBA00022801"/>
    </source>
</evidence>
<reference evidence="12" key="1">
    <citation type="submission" date="2018-11" db="EMBL/GenBank/DDBJ databases">
        <title>FDA dAtabase for Regulatory Grade micrObial Sequences (FDA-ARGOS): Supporting development and validation of Infectious Disease Dx tests.</title>
        <authorList>
            <person name="Bliska J."/>
            <person name="Cleland M.-M."/>
            <person name="Tallon L."/>
            <person name="Sadzewicz L."/>
            <person name="Zhao X."/>
            <person name="Vavikolanu K."/>
            <person name="Mehta A."/>
            <person name="Aluvathingal J."/>
            <person name="Nadendla S."/>
            <person name="Yan Y."/>
            <person name="Sichtig H."/>
        </authorList>
    </citation>
    <scope>NUCLEOTIDE SEQUENCE [LARGE SCALE GENOMIC DNA]</scope>
    <source>
        <strain evidence="12">FDAARGOS_581</strain>
    </source>
</reference>
<dbReference type="InterPro" id="IPR006104">
    <property type="entry name" value="Glyco_hydro_2_N"/>
</dbReference>
<dbReference type="InterPro" id="IPR032312">
    <property type="entry name" value="LacZ_4"/>
</dbReference>
<dbReference type="Pfam" id="PF02837">
    <property type="entry name" value="Glyco_hydro_2_N"/>
    <property type="match status" value="1"/>
</dbReference>
<dbReference type="Pfam" id="PF00703">
    <property type="entry name" value="Glyco_hydro_2"/>
    <property type="match status" value="1"/>
</dbReference>
<keyword evidence="6 10" id="KW-0460">Magnesium</keyword>
<proteinExistence type="inferred from homology"/>
<dbReference type="InterPro" id="IPR011013">
    <property type="entry name" value="Gal_mutarotase_sf_dom"/>
</dbReference>
<evidence type="ECO:0000313" key="12">
    <source>
        <dbReference type="EMBL" id="AYW92867.1"/>
    </source>
</evidence>
<comment type="cofactor">
    <cofactor evidence="10">
        <name>Mg(2+)</name>
        <dbReference type="ChEBI" id="CHEBI:18420"/>
    </cofactor>
    <text evidence="10">Binds 2 magnesium ions per monomer.</text>
</comment>
<keyword evidence="5 10" id="KW-0378">Hydrolase</keyword>
<feature type="binding site" evidence="10">
    <location>
        <position position="613"/>
    </location>
    <ligand>
        <name>Mg(2+)</name>
        <dbReference type="ChEBI" id="CHEBI:18420"/>
        <label>2</label>
    </ligand>
</feature>
<dbReference type="InterPro" id="IPR017853">
    <property type="entry name" value="GH"/>
</dbReference>
<feature type="site" description="Transition state stabilizer" evidence="10">
    <location>
        <position position="407"/>
    </location>
</feature>
<comment type="catalytic activity">
    <reaction evidence="1 10">
        <text>Hydrolysis of terminal non-reducing beta-D-galactose residues in beta-D-galactosides.</text>
        <dbReference type="EC" id="3.2.1.23"/>
    </reaction>
</comment>
<evidence type="ECO:0000256" key="4">
    <source>
        <dbReference type="ARBA" id="ARBA00022723"/>
    </source>
</evidence>
<comment type="cofactor">
    <cofactor evidence="10">
        <name>Na(+)</name>
        <dbReference type="ChEBI" id="CHEBI:29101"/>
    </cofactor>
    <text evidence="10">Binds 1 sodium ion per monomer.</text>
</comment>
<name>A0ABM7AKI0_YERPU</name>
<protein>
    <recommendedName>
        <fullName evidence="3 10">Beta-galactosidase</fullName>
        <shortName evidence="10">Beta-gal</shortName>
        <ecNumber evidence="3 10">3.2.1.23</ecNumber>
    </recommendedName>
    <alternativeName>
        <fullName evidence="9 10">Lactase</fullName>
    </alternativeName>
</protein>
<feature type="active site" description="Proton donor" evidence="10">
    <location>
        <position position="477"/>
    </location>
</feature>
<dbReference type="EC" id="3.2.1.23" evidence="3 10"/>
<evidence type="ECO:0000256" key="7">
    <source>
        <dbReference type="ARBA" id="ARBA00023053"/>
    </source>
</evidence>
<evidence type="ECO:0000256" key="3">
    <source>
        <dbReference type="ARBA" id="ARBA00012756"/>
    </source>
</evidence>
<dbReference type="InterPro" id="IPR023933">
    <property type="entry name" value="Glyco_hydro_2_beta_Galsidase"/>
</dbReference>
<sequence>MTSQEKVPFQVQLSLPQILSRRDWENPQITQYHRLEAHPPFHSWRDVESAQKDRPSPQQQTLNGLWSFSYFTQPEAVPEHWVRCDLAEAKPLPVPANWQLHGYDAPIYTNIQYPIPVNPPRVPALNPTGCYSRDFTLEPSWLASGKTRIIFDGVSSAFYLWCNGQWVGYSQDSRLPAEFDLTPYLQAGSNRIAVLVLRWSDGSYLEDQDMWRMSGIFRDVKLLHKPEIHLRDIHIMTHLSPEFTSANLEVMAAVNIPSLQLNDPQVTGSYQLRVQLWLADKLVASLQQPLGTQAIDERGPYTDRTQLVLRIDQPLLWSAEQPTLYRAVVSLLNHQQELIEAEAYDVGFRQVAIHQGLLKINGKAVLIRGVNRHEHHPQTGQAIDEESLLQDILLMKQHNFNAVRCSHYPNHPLWYRLCDRYGLYVVDEANIETHGMQPMSRLSDDPSWFSAFSERVTRMVQRDRNHPCIIIWSLGNESGHGATHDALYRWIKTNDPTRPVQYEGGGANTLATDILCPMYARVDEDQPFPAVPKWSIKKWIGLPNESRPLILCEYAHAMGNSFGGFARYWQAFRQYPRLQGGFIWDWVDQSLTHHNDHGQPYWAYGGDFGDTPNDRQFCMNGLVFPDRSPHPSLYEAQCAQQFFQFSLLSTTPLVINITSEYLFRESDNEQLYWRIMLEGESVLEGSQPLNLSPESSQCYRLAEKLPTLNKPGQLWLNVEIRQPKETPWSPAQHRSAWHQWRLPQPLFSPSSDLTNATAHYAPQLQHNLQLQHNRQLQHDLQLQQDEQHIKVTYQQQCWQFSRQTGRLDQWWVADKPMLLRPLQDQFVRAPLDNDIGISEATHIDPNAWVERWKKAGMYQLQQRCLSLHVDHLSHSVQISAEYGYEFEQEPLLHSHWVYRFDRHGRMTIDVNVRIATSLPAPARIGMCCQLADISPTVEWLGLGPHENYPDRQLAAQYGHWSLPLEQMHTAYIFPSENGLRCNTHTLNYGRWTLTGDFHFGISRYSTQQLMVTSHQHLLEPEEGTWLNIDGFHMGVGGDDSWSPSVHIDDILTRETYQYQICWQYKV</sequence>
<dbReference type="HAMAP" id="MF_01687">
    <property type="entry name" value="Beta_gal"/>
    <property type="match status" value="1"/>
</dbReference>
<dbReference type="Gene3D" id="2.60.40.10">
    <property type="entry name" value="Immunoglobulins"/>
    <property type="match status" value="2"/>
</dbReference>
<keyword evidence="13" id="KW-1185">Reference proteome</keyword>
<dbReference type="Gene3D" id="2.70.98.10">
    <property type="match status" value="1"/>
</dbReference>
<feature type="binding site" evidence="10">
    <location>
        <position position="432"/>
    </location>
    <ligand>
        <name>Mg(2+)</name>
        <dbReference type="ChEBI" id="CHEBI:18420"/>
        <label>1</label>
    </ligand>
</feature>
<dbReference type="GO" id="GO:0004565">
    <property type="term" value="F:beta-galactosidase activity"/>
    <property type="evidence" value="ECO:0007669"/>
    <property type="project" value="UniProtKB-EC"/>
</dbReference>
<feature type="binding site" evidence="10">
    <location>
        <position position="1041"/>
    </location>
    <ligand>
        <name>substrate</name>
    </ligand>
</feature>
<evidence type="ECO:0000256" key="8">
    <source>
        <dbReference type="ARBA" id="ARBA00023295"/>
    </source>
</evidence>
<keyword evidence="4 10" id="KW-0479">Metal-binding</keyword>
<dbReference type="PRINTS" id="PR00132">
    <property type="entry name" value="GLHYDRLASE2"/>
</dbReference>
<feature type="binding site" evidence="10">
    <location>
        <position position="617"/>
    </location>
    <ligand>
        <name>Na(+)</name>
        <dbReference type="ChEBI" id="CHEBI:29101"/>
    </ligand>
</feature>
<feature type="binding site" evidence="10">
    <location>
        <position position="620"/>
    </location>
    <ligand>
        <name>Na(+)</name>
        <dbReference type="ChEBI" id="CHEBI:29101"/>
    </ligand>
</feature>
<feature type="binding site" evidence="10">
    <location>
        <position position="209"/>
    </location>
    <ligand>
        <name>Na(+)</name>
        <dbReference type="ChEBI" id="CHEBI:29101"/>
    </ligand>
</feature>
<feature type="binding site" evidence="10">
    <location>
        <position position="477"/>
    </location>
    <ligand>
        <name>substrate</name>
    </ligand>
</feature>
<feature type="binding site" evidence="10">
    <location>
        <begin position="553"/>
        <end position="556"/>
    </location>
    <ligand>
        <name>substrate</name>
    </ligand>
</feature>
<evidence type="ECO:0000256" key="2">
    <source>
        <dbReference type="ARBA" id="ARBA00007401"/>
    </source>
</evidence>
<dbReference type="InterPro" id="IPR004199">
    <property type="entry name" value="B-gal_small/dom_5"/>
</dbReference>
<feature type="domain" description="Beta galactosidase small chain/" evidence="11">
    <location>
        <begin position="790"/>
        <end position="1063"/>
    </location>
</feature>
<organism evidence="12 13">
    <name type="scientific">Yersinia pseudotuberculosis</name>
    <dbReference type="NCBI Taxonomy" id="633"/>
    <lineage>
        <taxon>Bacteria</taxon>
        <taxon>Pseudomonadati</taxon>
        <taxon>Pseudomonadota</taxon>
        <taxon>Gammaproteobacteria</taxon>
        <taxon>Enterobacterales</taxon>
        <taxon>Yersiniaceae</taxon>
        <taxon>Yersinia</taxon>
    </lineage>
</organism>
<feature type="binding site" evidence="10">
    <location>
        <position position="209"/>
    </location>
    <ligand>
        <name>substrate</name>
    </ligand>
</feature>
<dbReference type="InterPro" id="IPR036156">
    <property type="entry name" value="Beta-gal/glucu_dom_sf"/>
</dbReference>
<evidence type="ECO:0000256" key="1">
    <source>
        <dbReference type="ARBA" id="ARBA00001412"/>
    </source>
</evidence>
<evidence type="ECO:0000313" key="13">
    <source>
        <dbReference type="Proteomes" id="UP000268669"/>
    </source>
</evidence>
<dbReference type="PANTHER" id="PTHR46323:SF2">
    <property type="entry name" value="BETA-GALACTOSIDASE"/>
    <property type="match status" value="1"/>
</dbReference>
<dbReference type="RefSeq" id="WP_032466482.1">
    <property type="nucleotide sequence ID" value="NZ_CP033713.1"/>
</dbReference>
<feature type="binding site" evidence="10">
    <location>
        <position position="477"/>
    </location>
    <ligand>
        <name>Mg(2+)</name>
        <dbReference type="ChEBI" id="CHEBI:18420"/>
        <label>1</label>
    </ligand>
</feature>
<dbReference type="SUPFAM" id="SSF49303">
    <property type="entry name" value="beta-Galactosidase/glucuronidase domain"/>
    <property type="match status" value="2"/>
</dbReference>
<dbReference type="InterPro" id="IPR023230">
    <property type="entry name" value="Glyco_hydro_2_CS"/>
</dbReference>
<feature type="binding site" evidence="10">
    <location>
        <position position="434"/>
    </location>
    <ligand>
        <name>Mg(2+)</name>
        <dbReference type="ChEBI" id="CHEBI:18420"/>
        <label>1</label>
    </ligand>
</feature>
<feature type="binding site" evidence="10">
    <location>
        <position position="620"/>
    </location>
    <ligand>
        <name>substrate</name>
    </ligand>
</feature>
<dbReference type="InterPro" id="IPR006102">
    <property type="entry name" value="Ig-like_GH2"/>
</dbReference>
<gene>
    <name evidence="10" type="primary">lacZ</name>
    <name evidence="12" type="ORF">EGX47_17210</name>
</gene>
<evidence type="ECO:0000256" key="6">
    <source>
        <dbReference type="ARBA" id="ARBA00022842"/>
    </source>
</evidence>
<dbReference type="PROSITE" id="PS00608">
    <property type="entry name" value="GLYCOSYL_HYDROL_F2_2"/>
    <property type="match status" value="1"/>
</dbReference>
<dbReference type="SUPFAM" id="SSF49785">
    <property type="entry name" value="Galactose-binding domain-like"/>
    <property type="match status" value="1"/>
</dbReference>
<dbReference type="SUPFAM" id="SSF74650">
    <property type="entry name" value="Galactose mutarotase-like"/>
    <property type="match status" value="1"/>
</dbReference>
<dbReference type="Pfam" id="PF16353">
    <property type="entry name" value="LacZ_4"/>
    <property type="match status" value="1"/>
</dbReference>
<keyword evidence="7 10" id="KW-0915">Sodium</keyword>